<dbReference type="OrthoDB" id="1887033at2759"/>
<protein>
    <recommendedName>
        <fullName evidence="6">Glycoside hydrolase family 5 domain-containing protein</fullName>
    </recommendedName>
</protein>
<evidence type="ECO:0000313" key="8">
    <source>
        <dbReference type="Proteomes" id="UP000606974"/>
    </source>
</evidence>
<dbReference type="GO" id="GO:0009986">
    <property type="term" value="C:cell surface"/>
    <property type="evidence" value="ECO:0007669"/>
    <property type="project" value="TreeGrafter"/>
</dbReference>
<organism evidence="7 8">
    <name type="scientific">Endocarpon pusillum</name>
    <dbReference type="NCBI Taxonomy" id="364733"/>
    <lineage>
        <taxon>Eukaryota</taxon>
        <taxon>Fungi</taxon>
        <taxon>Dikarya</taxon>
        <taxon>Ascomycota</taxon>
        <taxon>Pezizomycotina</taxon>
        <taxon>Eurotiomycetes</taxon>
        <taxon>Chaetothyriomycetidae</taxon>
        <taxon>Verrucariales</taxon>
        <taxon>Verrucariaceae</taxon>
        <taxon>Endocarpon</taxon>
    </lineage>
</organism>
<dbReference type="Pfam" id="PF00150">
    <property type="entry name" value="Cellulase"/>
    <property type="match status" value="1"/>
</dbReference>
<dbReference type="Proteomes" id="UP000606974">
    <property type="component" value="Unassembled WGS sequence"/>
</dbReference>
<evidence type="ECO:0000256" key="3">
    <source>
        <dbReference type="ARBA" id="ARBA00023295"/>
    </source>
</evidence>
<gene>
    <name evidence="7" type="ORF">GJ744_007878</name>
</gene>
<dbReference type="InterPro" id="IPR017853">
    <property type="entry name" value="GH"/>
</dbReference>
<evidence type="ECO:0000259" key="6">
    <source>
        <dbReference type="Pfam" id="PF00150"/>
    </source>
</evidence>
<dbReference type="GO" id="GO:0005576">
    <property type="term" value="C:extracellular region"/>
    <property type="evidence" value="ECO:0007669"/>
    <property type="project" value="TreeGrafter"/>
</dbReference>
<reference evidence="7" key="1">
    <citation type="submission" date="2020-02" db="EMBL/GenBank/DDBJ databases">
        <authorList>
            <person name="Palmer J.M."/>
        </authorList>
    </citation>
    <scope>NUCLEOTIDE SEQUENCE</scope>
    <source>
        <strain evidence="7">EPUS1.4</strain>
        <tissue evidence="7">Thallus</tissue>
    </source>
</reference>
<feature type="domain" description="Glycoside hydrolase family 5" evidence="6">
    <location>
        <begin position="64"/>
        <end position="308"/>
    </location>
</feature>
<comment type="caution">
    <text evidence="7">The sequence shown here is derived from an EMBL/GenBank/DDBJ whole genome shotgun (WGS) entry which is preliminary data.</text>
</comment>
<dbReference type="GO" id="GO:0071555">
    <property type="term" value="P:cell wall organization"/>
    <property type="evidence" value="ECO:0007669"/>
    <property type="project" value="UniProtKB-KW"/>
</dbReference>
<name>A0A8H7AT35_9EURO</name>
<keyword evidence="3 5" id="KW-0326">Glycosidase</keyword>
<accession>A0A8H7AT35</accession>
<evidence type="ECO:0000256" key="1">
    <source>
        <dbReference type="ARBA" id="ARBA00005641"/>
    </source>
</evidence>
<dbReference type="InterPro" id="IPR050386">
    <property type="entry name" value="Glycosyl_hydrolase_5"/>
</dbReference>
<comment type="similarity">
    <text evidence="1 5">Belongs to the glycosyl hydrolase 5 (cellulase A) family.</text>
</comment>
<dbReference type="SUPFAM" id="SSF51445">
    <property type="entry name" value="(Trans)glycosidases"/>
    <property type="match status" value="1"/>
</dbReference>
<evidence type="ECO:0000256" key="4">
    <source>
        <dbReference type="ARBA" id="ARBA00023316"/>
    </source>
</evidence>
<keyword evidence="2 5" id="KW-0378">Hydrolase</keyword>
<evidence type="ECO:0000256" key="5">
    <source>
        <dbReference type="RuleBase" id="RU361153"/>
    </source>
</evidence>
<evidence type="ECO:0000256" key="2">
    <source>
        <dbReference type="ARBA" id="ARBA00022801"/>
    </source>
</evidence>
<dbReference type="AlphaFoldDB" id="A0A8H7AT35"/>
<dbReference type="EMBL" id="JAACFV010000004">
    <property type="protein sequence ID" value="KAF7513827.1"/>
    <property type="molecule type" value="Genomic_DNA"/>
</dbReference>
<dbReference type="GO" id="GO:0009251">
    <property type="term" value="P:glucan catabolic process"/>
    <property type="evidence" value="ECO:0007669"/>
    <property type="project" value="TreeGrafter"/>
</dbReference>
<evidence type="ECO:0000313" key="7">
    <source>
        <dbReference type="EMBL" id="KAF7513827.1"/>
    </source>
</evidence>
<dbReference type="Gene3D" id="3.20.20.80">
    <property type="entry name" value="Glycosidases"/>
    <property type="match status" value="1"/>
</dbReference>
<keyword evidence="4" id="KW-0961">Cell wall biogenesis/degradation</keyword>
<proteinExistence type="inferred from homology"/>
<keyword evidence="8" id="KW-1185">Reference proteome</keyword>
<dbReference type="GO" id="GO:0046557">
    <property type="term" value="F:glucan endo-1,6-beta-glucosidase activity"/>
    <property type="evidence" value="ECO:0007669"/>
    <property type="project" value="TreeGrafter"/>
</dbReference>
<dbReference type="InterPro" id="IPR001547">
    <property type="entry name" value="Glyco_hydro_5"/>
</dbReference>
<dbReference type="PANTHER" id="PTHR31297">
    <property type="entry name" value="GLUCAN ENDO-1,6-BETA-GLUCOSIDASE B"/>
    <property type="match status" value="1"/>
</dbReference>
<sequence length="500" mass="55604">MASATTTDVFNYRYHHGTNLGTIFVLEKWLSPSMYVQGSAGDSELDAVRASLAFSGLDATRAKWQTHWSSAISDDDFAWLTGQARCNMIRLPIGWFTLGPSFCQGTAFDGEPGEVYVNAWSAVRNLVRRCHDRGIGVLLDLHAVPGGANGEIHSGTSSGRADLWGNGDNLDRARRCLVFIAQEVAAGMPGVMGIQLCNEAIWAAPGMYEWYDSVIGAINAVNEIVPVYISDAWNLSPALDYIQRKNRSVSNPVIVDTHKYYTFAASDQSQSPQQILDRIPKELNELQSKQGNVFDNGAATVFIGEYSCVMSEPTWSKVSPNDRPGLTRQFGQAQSRRWQQFGGSSFWTFKMDWMDGGAWGFKQQTNEGAIIPPPFMTLPAQEIRNRIRAAGKQQQRLQQTALREHSEFWDRTAPGTQFEHWRFGKGWDLGWNDAQFFFGARAQGGMPGGGDGGDKIGCLDVWVQKRMRETGSMKEQAAFGWEWEHGFRKGVADFYSTVGV</sequence>
<dbReference type="PANTHER" id="PTHR31297:SF43">
    <property type="entry name" value="GLUCAN 1,3-BETA-GLUCOSIDASE 3"/>
    <property type="match status" value="1"/>
</dbReference>